<evidence type="ECO:0000256" key="6">
    <source>
        <dbReference type="ARBA" id="ARBA00022692"/>
    </source>
</evidence>
<reference evidence="13" key="1">
    <citation type="submission" date="2018-10" db="EMBL/GenBank/DDBJ databases">
        <authorList>
            <consortium name="NARMS: The National Antimicrobial Resistance Monitoring System"/>
        </authorList>
    </citation>
    <scope>NUCLEOTIDE SEQUENCE [LARGE SCALE GENOMIC DNA]</scope>
    <source>
        <strain evidence="13">CVM N17EC0388</strain>
    </source>
</reference>
<dbReference type="SMART" id="SM00267">
    <property type="entry name" value="GGDEF"/>
    <property type="match status" value="1"/>
</dbReference>
<evidence type="ECO:0000256" key="11">
    <source>
        <dbReference type="SAM" id="Phobius"/>
    </source>
</evidence>
<dbReference type="CDD" id="cd18773">
    <property type="entry name" value="PDC1_HK_sensor"/>
    <property type="match status" value="1"/>
</dbReference>
<keyword evidence="9 11" id="KW-0472">Membrane</keyword>
<proteinExistence type="predicted"/>
<comment type="caution">
    <text evidence="13">The sequence shown here is derived from an EMBL/GenBank/DDBJ whole genome shotgun (WGS) entry which is preliminary data.</text>
</comment>
<gene>
    <name evidence="13" type="ORF">D9F05_15355</name>
</gene>
<dbReference type="EMBL" id="RNRV01000028">
    <property type="protein sequence ID" value="MHO05736.1"/>
    <property type="molecule type" value="Genomic_DNA"/>
</dbReference>
<comment type="subcellular location">
    <subcellularLocation>
        <location evidence="2">Cell membrane</location>
        <topology evidence="2">Multi-pass membrane protein</topology>
    </subcellularLocation>
</comment>
<dbReference type="InterPro" id="IPR029151">
    <property type="entry name" value="Sensor-like_sf"/>
</dbReference>
<organism evidence="13">
    <name type="scientific">Escherichia coli</name>
    <dbReference type="NCBI Taxonomy" id="562"/>
    <lineage>
        <taxon>Bacteria</taxon>
        <taxon>Pseudomonadati</taxon>
        <taxon>Pseudomonadota</taxon>
        <taxon>Gammaproteobacteria</taxon>
        <taxon>Enterobacterales</taxon>
        <taxon>Enterobacteriaceae</taxon>
        <taxon>Escherichia</taxon>
    </lineage>
</organism>
<dbReference type="Gene3D" id="3.30.450.20">
    <property type="entry name" value="PAS domain"/>
    <property type="match status" value="1"/>
</dbReference>
<feature type="transmembrane region" description="Helical" evidence="11">
    <location>
        <begin position="285"/>
        <end position="305"/>
    </location>
</feature>
<keyword evidence="7 11" id="KW-1133">Transmembrane helix</keyword>
<comment type="catalytic activity">
    <reaction evidence="10">
        <text>2 GTP = 3',3'-c-di-GMP + 2 diphosphate</text>
        <dbReference type="Rhea" id="RHEA:24898"/>
        <dbReference type="ChEBI" id="CHEBI:33019"/>
        <dbReference type="ChEBI" id="CHEBI:37565"/>
        <dbReference type="ChEBI" id="CHEBI:58805"/>
        <dbReference type="EC" id="2.7.7.65"/>
    </reaction>
</comment>
<dbReference type="Gene3D" id="3.30.70.270">
    <property type="match status" value="1"/>
</dbReference>
<dbReference type="CDD" id="cd12912">
    <property type="entry name" value="PDC2_MCP_like"/>
    <property type="match status" value="1"/>
</dbReference>
<evidence type="ECO:0000256" key="9">
    <source>
        <dbReference type="ARBA" id="ARBA00023136"/>
    </source>
</evidence>
<evidence type="ECO:0000256" key="4">
    <source>
        <dbReference type="ARBA" id="ARBA00012528"/>
    </source>
</evidence>
<dbReference type="InterPro" id="IPR033479">
    <property type="entry name" value="dCache_1"/>
</dbReference>
<evidence type="ECO:0000256" key="7">
    <source>
        <dbReference type="ARBA" id="ARBA00022989"/>
    </source>
</evidence>
<dbReference type="PANTHER" id="PTHR45138:SF9">
    <property type="entry name" value="DIGUANYLATE CYCLASE DGCM-RELATED"/>
    <property type="match status" value="1"/>
</dbReference>
<dbReference type="SUPFAM" id="SSF55073">
    <property type="entry name" value="Nucleotide cyclase"/>
    <property type="match status" value="1"/>
</dbReference>
<dbReference type="GO" id="GO:0052621">
    <property type="term" value="F:diguanylate cyclase activity"/>
    <property type="evidence" value="ECO:0007669"/>
    <property type="project" value="UniProtKB-EC"/>
</dbReference>
<dbReference type="PROSITE" id="PS50887">
    <property type="entry name" value="GGDEF"/>
    <property type="match status" value="1"/>
</dbReference>
<protein>
    <recommendedName>
        <fullName evidence="4">diguanylate cyclase</fullName>
        <ecNumber evidence="4">2.7.7.65</ecNumber>
    </recommendedName>
</protein>
<dbReference type="AlphaFoldDB" id="A0A3L0W0S7"/>
<dbReference type="CDD" id="cd01949">
    <property type="entry name" value="GGDEF"/>
    <property type="match status" value="1"/>
</dbReference>
<keyword evidence="6 11" id="KW-0812">Transmembrane</keyword>
<dbReference type="Pfam" id="PF00990">
    <property type="entry name" value="GGDEF"/>
    <property type="match status" value="1"/>
</dbReference>
<keyword evidence="8" id="KW-0342">GTP-binding</keyword>
<keyword evidence="8" id="KW-0547">Nucleotide-binding</keyword>
<sequence length="536" mass="61336">MGKRVVSKKTWSLVARMRLGLLLLFIPVLMLGGIYYLHMERSLQNELQQRLLATNHQLRHVFIEPYLHEMERQFTLIYDQVKVDDISGPRLHNTESYLKAWQLYKGVMADLIYIYVGTAERQMLIYPEWQADAQFDPRVRPWYQLASQHVGEMVWTEPYYDYINGNLVIALARALTDQSGKVQGVFAVDAILAPFSAQLNRQADNGYQMIVNQSGKVLVHPDPARLLKPMDHPQWLSRFKREDGIFLDKDAQLFVAYSKLPERNWVLISVQPAASVQAVVDRVSLNVLLMVALACVLYVMLALVWSRYFRRMLNEISSMIRASRTQPDDVPQGGMQELKHVYAELAEVGKDYHEARQQANLDKLTGLYNRRFFDERLNRLLIERQPFCLAMLDLDNFKLVNDTYGHQTGDVVLKRVSQLGMQLLGDHGWVCRYGGEELVVLMANPDIHFCQMLLEQFRKGVESLDWREPGLKITFSGGLVASGEIAHGKTLLAVADAEVYHAKRDGKNRIYLGSLHETVAEKGSPPNDSVLSNEEA</sequence>
<dbReference type="NCBIfam" id="TIGR00254">
    <property type="entry name" value="GGDEF"/>
    <property type="match status" value="1"/>
</dbReference>
<evidence type="ECO:0000313" key="13">
    <source>
        <dbReference type="EMBL" id="MHO05736.1"/>
    </source>
</evidence>
<dbReference type="GO" id="GO:0005886">
    <property type="term" value="C:plasma membrane"/>
    <property type="evidence" value="ECO:0007669"/>
    <property type="project" value="UniProtKB-SubCell"/>
</dbReference>
<dbReference type="SUPFAM" id="SSF103190">
    <property type="entry name" value="Sensory domain-like"/>
    <property type="match status" value="1"/>
</dbReference>
<dbReference type="InterPro" id="IPR000160">
    <property type="entry name" value="GGDEF_dom"/>
</dbReference>
<dbReference type="InterPro" id="IPR043128">
    <property type="entry name" value="Rev_trsase/Diguanyl_cyclase"/>
</dbReference>
<evidence type="ECO:0000256" key="5">
    <source>
        <dbReference type="ARBA" id="ARBA00022475"/>
    </source>
</evidence>
<dbReference type="GO" id="GO:0005525">
    <property type="term" value="F:GTP binding"/>
    <property type="evidence" value="ECO:0007669"/>
    <property type="project" value="UniProtKB-KW"/>
</dbReference>
<evidence type="ECO:0000256" key="3">
    <source>
        <dbReference type="ARBA" id="ARBA00004665"/>
    </source>
</evidence>
<comment type="pathway">
    <text evidence="3">Purine metabolism; 3',5'-cyclic di-GMP biosynthesis.</text>
</comment>
<comment type="cofactor">
    <cofactor evidence="1">
        <name>Mg(2+)</name>
        <dbReference type="ChEBI" id="CHEBI:18420"/>
    </cofactor>
</comment>
<evidence type="ECO:0000256" key="8">
    <source>
        <dbReference type="ARBA" id="ARBA00023134"/>
    </source>
</evidence>
<feature type="transmembrane region" description="Helical" evidence="11">
    <location>
        <begin position="21"/>
        <end position="38"/>
    </location>
</feature>
<accession>A0A3L0W0S7</accession>
<dbReference type="InterPro" id="IPR029787">
    <property type="entry name" value="Nucleotide_cyclase"/>
</dbReference>
<evidence type="ECO:0000256" key="10">
    <source>
        <dbReference type="ARBA" id="ARBA00034247"/>
    </source>
</evidence>
<keyword evidence="5" id="KW-1003">Cell membrane</keyword>
<evidence type="ECO:0000256" key="1">
    <source>
        <dbReference type="ARBA" id="ARBA00001946"/>
    </source>
</evidence>
<dbReference type="PANTHER" id="PTHR45138">
    <property type="entry name" value="REGULATORY COMPONENTS OF SENSORY TRANSDUCTION SYSTEM"/>
    <property type="match status" value="1"/>
</dbReference>
<evidence type="ECO:0000259" key="12">
    <source>
        <dbReference type="PROSITE" id="PS50887"/>
    </source>
</evidence>
<dbReference type="InterPro" id="IPR050469">
    <property type="entry name" value="Diguanylate_Cyclase"/>
</dbReference>
<dbReference type="Pfam" id="PF02743">
    <property type="entry name" value="dCache_1"/>
    <property type="match status" value="1"/>
</dbReference>
<evidence type="ECO:0000256" key="2">
    <source>
        <dbReference type="ARBA" id="ARBA00004651"/>
    </source>
</evidence>
<name>A0A3L0W0S7_ECOLX</name>
<dbReference type="EC" id="2.7.7.65" evidence="4"/>
<feature type="domain" description="GGDEF" evidence="12">
    <location>
        <begin position="385"/>
        <end position="515"/>
    </location>
</feature>